<comment type="caution">
    <text evidence="1">The sequence shown here is derived from an EMBL/GenBank/DDBJ whole genome shotgun (WGS) entry which is preliminary data.</text>
</comment>
<organism evidence="1 2">
    <name type="scientific">Legionella bozemanae</name>
    <name type="common">Fluoribacter bozemanae</name>
    <dbReference type="NCBI Taxonomy" id="447"/>
    <lineage>
        <taxon>Bacteria</taxon>
        <taxon>Pseudomonadati</taxon>
        <taxon>Pseudomonadota</taxon>
        <taxon>Gammaproteobacteria</taxon>
        <taxon>Legionellales</taxon>
        <taxon>Legionellaceae</taxon>
        <taxon>Legionella</taxon>
    </lineage>
</organism>
<proteinExistence type="predicted"/>
<keyword evidence="2" id="KW-1185">Reference proteome</keyword>
<dbReference type="EMBL" id="LNXU01000004">
    <property type="protein sequence ID" value="KTC76468.1"/>
    <property type="molecule type" value="Genomic_DNA"/>
</dbReference>
<protein>
    <submittedName>
        <fullName evidence="1">Uncharacterized protein</fullName>
    </submittedName>
</protein>
<evidence type="ECO:0000313" key="1">
    <source>
        <dbReference type="EMBL" id="KTC76468.1"/>
    </source>
</evidence>
<gene>
    <name evidence="1" type="ORF">Lboz_0538</name>
</gene>
<dbReference type="PATRIC" id="fig|447.4.peg.579"/>
<dbReference type="AlphaFoldDB" id="A0A0W0RZW5"/>
<reference evidence="1 2" key="1">
    <citation type="submission" date="2015-11" db="EMBL/GenBank/DDBJ databases">
        <title>Genomic analysis of 38 Legionella species identifies large and diverse effector repertoires.</title>
        <authorList>
            <person name="Burstein D."/>
            <person name="Amaro F."/>
            <person name="Zusman T."/>
            <person name="Lifshitz Z."/>
            <person name="Cohen O."/>
            <person name="Gilbert J.A."/>
            <person name="Pupko T."/>
            <person name="Shuman H.A."/>
            <person name="Segal G."/>
        </authorList>
    </citation>
    <scope>NUCLEOTIDE SEQUENCE [LARGE SCALE GENOMIC DNA]</scope>
    <source>
        <strain evidence="1 2">WIGA</strain>
    </source>
</reference>
<sequence length="254" mass="28653">MQMRSESAEKERQGAKFVELITNKILEAINCAQHYRVMRSGADIVIRESTQNPPIPRRKERAELFLAFFRKAAEKGAFELKDAVIKAEVDGEKVTIPCVKISHVNIAKFAQALGLTSGSAKVDEKIWNVIPEGIRLRWDRFSSKMQEHIVQCCTPHADAGLLQTLNTAIFGNSMRSPIGFSVPKIPVRLPNSRLEGGVGNELYDLTEILAIRERHPQRPELRRDPITRDYFSLDEVVPDTEALEKIQQKGMGMC</sequence>
<evidence type="ECO:0000313" key="2">
    <source>
        <dbReference type="Proteomes" id="UP000054695"/>
    </source>
</evidence>
<dbReference type="Proteomes" id="UP000054695">
    <property type="component" value="Unassembled WGS sequence"/>
</dbReference>
<accession>A0A0W0RZW5</accession>
<name>A0A0W0RZW5_LEGBO</name>